<dbReference type="GO" id="GO:0046983">
    <property type="term" value="F:protein dimerization activity"/>
    <property type="evidence" value="ECO:0007669"/>
    <property type="project" value="InterPro"/>
</dbReference>
<keyword evidence="8" id="KW-0902">Two-component regulatory system</keyword>
<comment type="caution">
    <text evidence="12">The sequence shown here is derived from an EMBL/GenBank/DDBJ whole genome shotgun (WGS) entry which is preliminary data.</text>
</comment>
<evidence type="ECO:0000256" key="10">
    <source>
        <dbReference type="SAM" id="Phobius"/>
    </source>
</evidence>
<gene>
    <name evidence="12" type="ORF">G3I58_13175</name>
</gene>
<dbReference type="EMBL" id="JAAGMS010000141">
    <property type="protein sequence ID" value="NEB98915.1"/>
    <property type="molecule type" value="Genomic_DNA"/>
</dbReference>
<keyword evidence="10" id="KW-1133">Transmembrane helix</keyword>
<dbReference type="AlphaFoldDB" id="A0A7K3RA06"/>
<keyword evidence="10" id="KW-0472">Membrane</keyword>
<evidence type="ECO:0000256" key="4">
    <source>
        <dbReference type="ARBA" id="ARBA00022679"/>
    </source>
</evidence>
<feature type="region of interest" description="Disordered" evidence="9">
    <location>
        <begin position="408"/>
        <end position="435"/>
    </location>
</feature>
<proteinExistence type="predicted"/>
<reference evidence="12 13" key="1">
    <citation type="submission" date="2020-01" db="EMBL/GenBank/DDBJ databases">
        <title>Insect and environment-associated Actinomycetes.</title>
        <authorList>
            <person name="Currrie C."/>
            <person name="Chevrette M."/>
            <person name="Carlson C."/>
            <person name="Stubbendieck R."/>
            <person name="Wendt-Pienkowski E."/>
        </authorList>
    </citation>
    <scope>NUCLEOTIDE SEQUENCE [LARGE SCALE GENOMIC DNA]</scope>
    <source>
        <strain evidence="12 13">SID7903</strain>
    </source>
</reference>
<dbReference type="GO" id="GO:0000155">
    <property type="term" value="F:phosphorelay sensor kinase activity"/>
    <property type="evidence" value="ECO:0007669"/>
    <property type="project" value="InterPro"/>
</dbReference>
<feature type="transmembrane region" description="Helical" evidence="10">
    <location>
        <begin position="91"/>
        <end position="115"/>
    </location>
</feature>
<organism evidence="12 13">
    <name type="scientific">Streptomyces anulatus</name>
    <name type="common">Streptomyces chrysomallus</name>
    <dbReference type="NCBI Taxonomy" id="1892"/>
    <lineage>
        <taxon>Bacteria</taxon>
        <taxon>Bacillati</taxon>
        <taxon>Actinomycetota</taxon>
        <taxon>Actinomycetes</taxon>
        <taxon>Kitasatosporales</taxon>
        <taxon>Streptomycetaceae</taxon>
        <taxon>Streptomyces</taxon>
    </lineage>
</organism>
<evidence type="ECO:0000256" key="5">
    <source>
        <dbReference type="ARBA" id="ARBA00022741"/>
    </source>
</evidence>
<dbReference type="InterPro" id="IPR050482">
    <property type="entry name" value="Sensor_HK_TwoCompSys"/>
</dbReference>
<comment type="catalytic activity">
    <reaction evidence="1">
        <text>ATP + protein L-histidine = ADP + protein N-phospho-L-histidine.</text>
        <dbReference type="EC" id="2.7.13.3"/>
    </reaction>
</comment>
<name>A0A7K3RA06_STRAQ</name>
<sequence>MGTNTGTRARGRLRERAVGPVCAVLAFCAVPAGLLAGPSAGWRAALPMTVAVLGALAVASLHTRDRLITVAATAVAVSSALGTLFGDPPTLATATGVATLVEITGLLLLVCLVARYAGTRQAFVLCTVLGVLASTALLRLQLPPTVLEAAAQSSFFALGAIAAAATGGGLRTLETRRIRAVHEARRSQRLQLAGDLHDFVAHDVSGIVVLAQAAQVIAADRPEEVLPLLRQIEASGLQALGSMDRTVHMLRSSDGTAPTGRGATNAAGGTGATDATDATDASPPVAYGLEDIVDAVDRFRTAGRAEVRLDMDRLPELIGRIPREVASTAHRVVVEALTNIRRHAGSAPWVTVTVSAAPVPEHHRPVLTVSVTNGPPTGGETAGGHLGDRERPGASGLRGLAERARALGGTLESGVHGKNGENGEKGKHGKHGKHGWRVTAVLPLD</sequence>
<dbReference type="EC" id="2.7.13.3" evidence="2"/>
<feature type="transmembrane region" description="Helical" evidence="10">
    <location>
        <begin position="17"/>
        <end position="36"/>
    </location>
</feature>
<feature type="domain" description="Signal transduction histidine kinase subgroup 3 dimerisation and phosphoacceptor" evidence="11">
    <location>
        <begin position="189"/>
        <end position="253"/>
    </location>
</feature>
<dbReference type="Proteomes" id="UP000470951">
    <property type="component" value="Unassembled WGS sequence"/>
</dbReference>
<evidence type="ECO:0000256" key="3">
    <source>
        <dbReference type="ARBA" id="ARBA00022553"/>
    </source>
</evidence>
<feature type="transmembrane region" description="Helical" evidence="10">
    <location>
        <begin position="122"/>
        <end position="142"/>
    </location>
</feature>
<dbReference type="RefSeq" id="WP_164218248.1">
    <property type="nucleotide sequence ID" value="NZ_JAAGMS010000141.1"/>
</dbReference>
<feature type="transmembrane region" description="Helical" evidence="10">
    <location>
        <begin position="67"/>
        <end position="85"/>
    </location>
</feature>
<keyword evidence="5" id="KW-0547">Nucleotide-binding</keyword>
<evidence type="ECO:0000259" key="11">
    <source>
        <dbReference type="Pfam" id="PF07730"/>
    </source>
</evidence>
<evidence type="ECO:0000256" key="8">
    <source>
        <dbReference type="ARBA" id="ARBA00023012"/>
    </source>
</evidence>
<protein>
    <recommendedName>
        <fullName evidence="2">histidine kinase</fullName>
        <ecNumber evidence="2">2.7.13.3</ecNumber>
    </recommendedName>
</protein>
<dbReference type="PANTHER" id="PTHR24421:SF10">
    <property type="entry name" value="NITRATE_NITRITE SENSOR PROTEIN NARQ"/>
    <property type="match status" value="1"/>
</dbReference>
<keyword evidence="3" id="KW-0597">Phosphoprotein</keyword>
<feature type="compositionally biased region" description="Gly residues" evidence="9">
    <location>
        <begin position="376"/>
        <end position="385"/>
    </location>
</feature>
<dbReference type="Gene3D" id="3.30.565.10">
    <property type="entry name" value="Histidine kinase-like ATPase, C-terminal domain"/>
    <property type="match status" value="1"/>
</dbReference>
<evidence type="ECO:0000256" key="7">
    <source>
        <dbReference type="ARBA" id="ARBA00022840"/>
    </source>
</evidence>
<dbReference type="InterPro" id="IPR036890">
    <property type="entry name" value="HATPase_C_sf"/>
</dbReference>
<keyword evidence="4" id="KW-0808">Transferase</keyword>
<evidence type="ECO:0000256" key="9">
    <source>
        <dbReference type="SAM" id="MobiDB-lite"/>
    </source>
</evidence>
<evidence type="ECO:0000256" key="2">
    <source>
        <dbReference type="ARBA" id="ARBA00012438"/>
    </source>
</evidence>
<keyword evidence="6 12" id="KW-0418">Kinase</keyword>
<dbReference type="GO" id="GO:0005524">
    <property type="term" value="F:ATP binding"/>
    <property type="evidence" value="ECO:0007669"/>
    <property type="project" value="UniProtKB-KW"/>
</dbReference>
<dbReference type="Pfam" id="PF07730">
    <property type="entry name" value="HisKA_3"/>
    <property type="match status" value="1"/>
</dbReference>
<keyword evidence="10" id="KW-0812">Transmembrane</keyword>
<evidence type="ECO:0000313" key="13">
    <source>
        <dbReference type="Proteomes" id="UP000470951"/>
    </source>
</evidence>
<dbReference type="PANTHER" id="PTHR24421">
    <property type="entry name" value="NITRATE/NITRITE SENSOR PROTEIN NARX-RELATED"/>
    <property type="match status" value="1"/>
</dbReference>
<accession>A0A7K3RA06</accession>
<dbReference type="Gene3D" id="1.20.5.1930">
    <property type="match status" value="1"/>
</dbReference>
<feature type="region of interest" description="Disordered" evidence="9">
    <location>
        <begin position="369"/>
        <end position="395"/>
    </location>
</feature>
<evidence type="ECO:0000256" key="1">
    <source>
        <dbReference type="ARBA" id="ARBA00000085"/>
    </source>
</evidence>
<feature type="transmembrane region" description="Helical" evidence="10">
    <location>
        <begin position="154"/>
        <end position="173"/>
    </location>
</feature>
<dbReference type="InterPro" id="IPR011712">
    <property type="entry name" value="Sig_transdc_His_kin_sub3_dim/P"/>
</dbReference>
<feature type="transmembrane region" description="Helical" evidence="10">
    <location>
        <begin position="42"/>
        <end position="60"/>
    </location>
</feature>
<keyword evidence="7" id="KW-0067">ATP-binding</keyword>
<feature type="region of interest" description="Disordered" evidence="9">
    <location>
        <begin position="251"/>
        <end position="283"/>
    </location>
</feature>
<evidence type="ECO:0000313" key="12">
    <source>
        <dbReference type="EMBL" id="NEB98915.1"/>
    </source>
</evidence>
<dbReference type="GO" id="GO:0016020">
    <property type="term" value="C:membrane"/>
    <property type="evidence" value="ECO:0007669"/>
    <property type="project" value="InterPro"/>
</dbReference>
<feature type="compositionally biased region" description="Low complexity" evidence="9">
    <location>
        <begin position="255"/>
        <end position="281"/>
    </location>
</feature>
<evidence type="ECO:0000256" key="6">
    <source>
        <dbReference type="ARBA" id="ARBA00022777"/>
    </source>
</evidence>